<proteinExistence type="inferred from homology"/>
<evidence type="ECO:0000259" key="6">
    <source>
        <dbReference type="PROSITE" id="PS51349"/>
    </source>
</evidence>
<dbReference type="InterPro" id="IPR037396">
    <property type="entry name" value="FMN_HAD"/>
</dbReference>
<dbReference type="PIRSF" id="PIRSF000138">
    <property type="entry name" value="Al-hdrx_acd_dh"/>
    <property type="match status" value="1"/>
</dbReference>
<name>A0A6J6ZE86_9ZZZZ</name>
<organism evidence="7">
    <name type="scientific">freshwater metagenome</name>
    <dbReference type="NCBI Taxonomy" id="449393"/>
    <lineage>
        <taxon>unclassified sequences</taxon>
        <taxon>metagenomes</taxon>
        <taxon>ecological metagenomes</taxon>
    </lineage>
</organism>
<dbReference type="PROSITE" id="PS51349">
    <property type="entry name" value="FMN_HYDROXY_ACID_DH_2"/>
    <property type="match status" value="1"/>
</dbReference>
<feature type="domain" description="FMN hydroxy acid dehydrogenase" evidence="6">
    <location>
        <begin position="31"/>
        <end position="409"/>
    </location>
</feature>
<protein>
    <submittedName>
        <fullName evidence="7">Unannotated protein</fullName>
    </submittedName>
</protein>
<dbReference type="Gene3D" id="3.20.20.70">
    <property type="entry name" value="Aldolase class I"/>
    <property type="match status" value="1"/>
</dbReference>
<evidence type="ECO:0000256" key="3">
    <source>
        <dbReference type="ARBA" id="ARBA00022643"/>
    </source>
</evidence>
<dbReference type="AlphaFoldDB" id="A0A6J6ZE86"/>
<keyword evidence="4" id="KW-0560">Oxidoreductase</keyword>
<dbReference type="SUPFAM" id="SSF51395">
    <property type="entry name" value="FMN-linked oxidoreductases"/>
    <property type="match status" value="1"/>
</dbReference>
<dbReference type="InterPro" id="IPR012133">
    <property type="entry name" value="Alpha-hydoxy_acid_DH_FMN"/>
</dbReference>
<keyword evidence="2" id="KW-0285">Flavoprotein</keyword>
<dbReference type="InterPro" id="IPR013785">
    <property type="entry name" value="Aldolase_TIM"/>
</dbReference>
<dbReference type="InterPro" id="IPR008259">
    <property type="entry name" value="FMN_hydac_DH_AS"/>
</dbReference>
<comment type="cofactor">
    <cofactor evidence="1">
        <name>FMN</name>
        <dbReference type="ChEBI" id="CHEBI:58210"/>
    </cofactor>
</comment>
<dbReference type="FunFam" id="3.20.20.70:FF:000029">
    <property type="entry name" value="L-lactate dehydrogenase"/>
    <property type="match status" value="1"/>
</dbReference>
<dbReference type="GO" id="GO:0005886">
    <property type="term" value="C:plasma membrane"/>
    <property type="evidence" value="ECO:0007669"/>
    <property type="project" value="TreeGrafter"/>
</dbReference>
<dbReference type="CDD" id="cd02809">
    <property type="entry name" value="alpha_hydroxyacid_oxid_FMN"/>
    <property type="match status" value="1"/>
</dbReference>
<evidence type="ECO:0000256" key="5">
    <source>
        <dbReference type="ARBA" id="ARBA00024042"/>
    </source>
</evidence>
<dbReference type="Pfam" id="PF01070">
    <property type="entry name" value="FMN_dh"/>
    <property type="match status" value="1"/>
</dbReference>
<dbReference type="PANTHER" id="PTHR10578:SF107">
    <property type="entry name" value="2-HYDROXYACID OXIDASE 1"/>
    <property type="match status" value="1"/>
</dbReference>
<dbReference type="GO" id="GO:0009060">
    <property type="term" value="P:aerobic respiration"/>
    <property type="evidence" value="ECO:0007669"/>
    <property type="project" value="TreeGrafter"/>
</dbReference>
<dbReference type="GO" id="GO:0010181">
    <property type="term" value="F:FMN binding"/>
    <property type="evidence" value="ECO:0007669"/>
    <property type="project" value="InterPro"/>
</dbReference>
<sequence>MRAFRKLLQDQISGDLRSLPMRVRRLVSPERRLARARNIDDLRTLARSSVPRTVFDFIDGAANDELALLRNRQGFRDIQVYPRSFVDVSTIDLSTDVLGTRISMPILGAPTGLSGLAHADGEVGIARAVHAAGSIYTLSSMASYSIEELAREAPGPKWFQLYLWKDLGFVRELLVRARESGYLAVVVTADVARAGRRERDQRNGFSIPPRVTVRSLLGGVRHPGWSTSFVRHERFVIATMPANAGSSKVVDLAEFNKSQFDASVTWERLEWLREQWTGPIVVKGLMHPDDALRATRIGANAIGVSNHGGRQLDDAPSSISMLPAVVDAVSDSAEIFLDSGIRRGSDVLKALASGARACLVGRPLLYGLAVAGEPGVARALSILSEELETAMALAGANSVDVLNASYLVR</sequence>
<evidence type="ECO:0000256" key="1">
    <source>
        <dbReference type="ARBA" id="ARBA00001917"/>
    </source>
</evidence>
<accession>A0A6J6ZE86</accession>
<gene>
    <name evidence="7" type="ORF">UFOPK3204_00081</name>
</gene>
<keyword evidence="3" id="KW-0288">FMN</keyword>
<evidence type="ECO:0000256" key="4">
    <source>
        <dbReference type="ARBA" id="ARBA00023002"/>
    </source>
</evidence>
<dbReference type="InterPro" id="IPR000262">
    <property type="entry name" value="FMN-dep_DH"/>
</dbReference>
<evidence type="ECO:0000256" key="2">
    <source>
        <dbReference type="ARBA" id="ARBA00022630"/>
    </source>
</evidence>
<dbReference type="PANTHER" id="PTHR10578">
    <property type="entry name" value="S -2-HYDROXY-ACID OXIDASE-RELATED"/>
    <property type="match status" value="1"/>
</dbReference>
<dbReference type="GO" id="GO:0004459">
    <property type="term" value="F:L-lactate dehydrogenase (NAD+) activity"/>
    <property type="evidence" value="ECO:0007669"/>
    <property type="project" value="TreeGrafter"/>
</dbReference>
<dbReference type="EMBL" id="CAFABK010000002">
    <property type="protein sequence ID" value="CAB4819829.1"/>
    <property type="molecule type" value="Genomic_DNA"/>
</dbReference>
<evidence type="ECO:0000313" key="7">
    <source>
        <dbReference type="EMBL" id="CAB4819829.1"/>
    </source>
</evidence>
<reference evidence="7" key="1">
    <citation type="submission" date="2020-05" db="EMBL/GenBank/DDBJ databases">
        <authorList>
            <person name="Chiriac C."/>
            <person name="Salcher M."/>
            <person name="Ghai R."/>
            <person name="Kavagutti S V."/>
        </authorList>
    </citation>
    <scope>NUCLEOTIDE SEQUENCE</scope>
</reference>
<dbReference type="PROSITE" id="PS00557">
    <property type="entry name" value="FMN_HYDROXY_ACID_DH_1"/>
    <property type="match status" value="1"/>
</dbReference>
<comment type="similarity">
    <text evidence="5">Belongs to the FMN-dependent alpha-hydroxy acid dehydrogenase family.</text>
</comment>